<feature type="region of interest" description="Disordered" evidence="1">
    <location>
        <begin position="66"/>
        <end position="110"/>
    </location>
</feature>
<protein>
    <submittedName>
        <fullName evidence="2">Uncharacterized protein</fullName>
    </submittedName>
</protein>
<feature type="compositionally biased region" description="Low complexity" evidence="1">
    <location>
        <begin position="78"/>
        <end position="96"/>
    </location>
</feature>
<sequence>MLPQQDWYDTVASYQFPSSLEVSQTQESEGPLFNERALCTISEEGMLEDPDDPLPLPLPVETALLSPSPSQDTCSSLSLISTPTASPASSNASLTSKPVSATPRKRQRADNDVVNAKLVNTLNLIDAFVNK</sequence>
<feature type="compositionally biased region" description="Polar residues" evidence="1">
    <location>
        <begin position="66"/>
        <end position="77"/>
    </location>
</feature>
<keyword evidence="3" id="KW-1185">Reference proteome</keyword>
<dbReference type="AlphaFoldDB" id="A0AAE1NHT5"/>
<evidence type="ECO:0000256" key="1">
    <source>
        <dbReference type="SAM" id="MobiDB-lite"/>
    </source>
</evidence>
<organism evidence="2 3">
    <name type="scientific">Petrolisthes manimaculis</name>
    <dbReference type="NCBI Taxonomy" id="1843537"/>
    <lineage>
        <taxon>Eukaryota</taxon>
        <taxon>Metazoa</taxon>
        <taxon>Ecdysozoa</taxon>
        <taxon>Arthropoda</taxon>
        <taxon>Crustacea</taxon>
        <taxon>Multicrustacea</taxon>
        <taxon>Malacostraca</taxon>
        <taxon>Eumalacostraca</taxon>
        <taxon>Eucarida</taxon>
        <taxon>Decapoda</taxon>
        <taxon>Pleocyemata</taxon>
        <taxon>Anomura</taxon>
        <taxon>Galatheoidea</taxon>
        <taxon>Porcellanidae</taxon>
        <taxon>Petrolisthes</taxon>
    </lineage>
</organism>
<dbReference type="EMBL" id="JAWZYT010005897">
    <property type="protein sequence ID" value="KAK4289342.1"/>
    <property type="molecule type" value="Genomic_DNA"/>
</dbReference>
<proteinExistence type="predicted"/>
<evidence type="ECO:0000313" key="3">
    <source>
        <dbReference type="Proteomes" id="UP001292094"/>
    </source>
</evidence>
<name>A0AAE1NHT5_9EUCA</name>
<dbReference type="Proteomes" id="UP001292094">
    <property type="component" value="Unassembled WGS sequence"/>
</dbReference>
<gene>
    <name evidence="2" type="ORF">Pmani_037681</name>
</gene>
<accession>A0AAE1NHT5</accession>
<comment type="caution">
    <text evidence="2">The sequence shown here is derived from an EMBL/GenBank/DDBJ whole genome shotgun (WGS) entry which is preliminary data.</text>
</comment>
<reference evidence="2" key="1">
    <citation type="submission" date="2023-11" db="EMBL/GenBank/DDBJ databases">
        <title>Genome assemblies of two species of porcelain crab, Petrolisthes cinctipes and Petrolisthes manimaculis (Anomura: Porcellanidae).</title>
        <authorList>
            <person name="Angst P."/>
        </authorList>
    </citation>
    <scope>NUCLEOTIDE SEQUENCE</scope>
    <source>
        <strain evidence="2">PB745_02</strain>
        <tissue evidence="2">Gill</tissue>
    </source>
</reference>
<evidence type="ECO:0000313" key="2">
    <source>
        <dbReference type="EMBL" id="KAK4289342.1"/>
    </source>
</evidence>